<proteinExistence type="predicted"/>
<dbReference type="EMBL" id="CP087781">
    <property type="protein sequence ID" value="UZA51536.1"/>
    <property type="molecule type" value="Genomic_DNA"/>
</dbReference>
<evidence type="ECO:0000313" key="3">
    <source>
        <dbReference type="EMBL" id="UZA03336.1"/>
    </source>
</evidence>
<dbReference type="InterPro" id="IPR010982">
    <property type="entry name" value="Lambda_DNA-bd_dom_sf"/>
</dbReference>
<dbReference type="EMBL" id="CP087830">
    <property type="protein sequence ID" value="UZA03336.1"/>
    <property type="molecule type" value="Genomic_DNA"/>
</dbReference>
<keyword evidence="6" id="KW-1185">Reference proteome</keyword>
<dbReference type="InterPro" id="IPR001387">
    <property type="entry name" value="Cro/C1-type_HTH"/>
</dbReference>
<dbReference type="GO" id="GO:0003700">
    <property type="term" value="F:DNA-binding transcription factor activity"/>
    <property type="evidence" value="ECO:0007669"/>
    <property type="project" value="TreeGrafter"/>
</dbReference>
<protein>
    <submittedName>
        <fullName evidence="4">Helix-turn-helix transcriptional regulator</fullName>
    </submittedName>
</protein>
<dbReference type="SMART" id="SM00530">
    <property type="entry name" value="HTH_XRE"/>
    <property type="match status" value="1"/>
</dbReference>
<accession>A0AAQ2T2F3</accession>
<reference evidence="4 5" key="1">
    <citation type="journal article" date="2022" name="BMC Microbiol.">
        <title>Whole genome sequencing of Moraxella bovis strains from North America reveals two genotypes with different genetic determinants.</title>
        <authorList>
            <person name="Wynn E.L."/>
            <person name="Hille M.M."/>
            <person name="Loy J.D."/>
            <person name="Schuller G."/>
            <person name="Kuhn K.L."/>
            <person name="Dickey A.M."/>
            <person name="Bono J.L."/>
            <person name="Clawson M.L."/>
        </authorList>
    </citation>
    <scope>NUCLEOTIDE SEQUENCE [LARGE SCALE GENOMIC DNA]</scope>
    <source>
        <strain evidence="3">SAM102599</strain>
        <strain evidence="4 5">SAM57978</strain>
    </source>
</reference>
<sequence length="136" mass="15373">MSIHQSIRLARESKGISQEVMASELNMSCSGYAKIERGVTKLQFDRLQKIAQVLNIDVIELINLSDKGLVIMANDNKADNSSTILSSYYQGSGVDKDLEKLSLIITHQQEMMKQKDMEIEALKQIIELLKNDSTRR</sequence>
<dbReference type="Pfam" id="PF01381">
    <property type="entry name" value="HTH_3"/>
    <property type="match status" value="1"/>
</dbReference>
<dbReference type="PROSITE" id="PS50943">
    <property type="entry name" value="HTH_CROC1"/>
    <property type="match status" value="1"/>
</dbReference>
<dbReference type="PANTHER" id="PTHR46797">
    <property type="entry name" value="HTH-TYPE TRANSCRIPTIONAL REGULATOR"/>
    <property type="match status" value="1"/>
</dbReference>
<dbReference type="RefSeq" id="WP_078274369.1">
    <property type="nucleotide sequence ID" value="NZ_CP030241.1"/>
</dbReference>
<organism evidence="4 5">
    <name type="scientific">Moraxella bovis</name>
    <dbReference type="NCBI Taxonomy" id="476"/>
    <lineage>
        <taxon>Bacteria</taxon>
        <taxon>Pseudomonadati</taxon>
        <taxon>Pseudomonadota</taxon>
        <taxon>Gammaproteobacteria</taxon>
        <taxon>Moraxellales</taxon>
        <taxon>Moraxellaceae</taxon>
        <taxon>Moraxella</taxon>
    </lineage>
</organism>
<gene>
    <name evidence="3" type="ORF">LP092_00790</name>
    <name evidence="4" type="ORF">LP129_13810</name>
</gene>
<evidence type="ECO:0000256" key="1">
    <source>
        <dbReference type="ARBA" id="ARBA00023125"/>
    </source>
</evidence>
<dbReference type="PANTHER" id="PTHR46797:SF1">
    <property type="entry name" value="METHYLPHOSPHONATE SYNTHASE"/>
    <property type="match status" value="1"/>
</dbReference>
<dbReference type="KEGG" id="mboi:DQF64_13655"/>
<evidence type="ECO:0000313" key="4">
    <source>
        <dbReference type="EMBL" id="UZA51536.1"/>
    </source>
</evidence>
<dbReference type="SUPFAM" id="SSF47413">
    <property type="entry name" value="lambda repressor-like DNA-binding domains"/>
    <property type="match status" value="1"/>
</dbReference>
<dbReference type="CDD" id="cd00093">
    <property type="entry name" value="HTH_XRE"/>
    <property type="match status" value="1"/>
</dbReference>
<evidence type="ECO:0000259" key="2">
    <source>
        <dbReference type="PROSITE" id="PS50943"/>
    </source>
</evidence>
<dbReference type="AlphaFoldDB" id="A0AAQ2T2F3"/>
<feature type="domain" description="HTH cro/C1-type" evidence="2">
    <location>
        <begin position="7"/>
        <end position="61"/>
    </location>
</feature>
<dbReference type="Proteomes" id="UP001163632">
    <property type="component" value="Chromosome"/>
</dbReference>
<dbReference type="Proteomes" id="UP001163283">
    <property type="component" value="Chromosome"/>
</dbReference>
<keyword evidence="1" id="KW-0238">DNA-binding</keyword>
<dbReference type="InterPro" id="IPR050807">
    <property type="entry name" value="TransReg_Diox_bact_type"/>
</dbReference>
<dbReference type="GeneID" id="77189840"/>
<dbReference type="GO" id="GO:0005829">
    <property type="term" value="C:cytosol"/>
    <property type="evidence" value="ECO:0007669"/>
    <property type="project" value="TreeGrafter"/>
</dbReference>
<evidence type="ECO:0000313" key="6">
    <source>
        <dbReference type="Proteomes" id="UP001163632"/>
    </source>
</evidence>
<dbReference type="GO" id="GO:0003677">
    <property type="term" value="F:DNA binding"/>
    <property type="evidence" value="ECO:0007669"/>
    <property type="project" value="UniProtKB-KW"/>
</dbReference>
<evidence type="ECO:0000313" key="5">
    <source>
        <dbReference type="Proteomes" id="UP001163283"/>
    </source>
</evidence>
<dbReference type="Gene3D" id="1.10.260.40">
    <property type="entry name" value="lambda repressor-like DNA-binding domains"/>
    <property type="match status" value="1"/>
</dbReference>
<name>A0AAQ2T2F3_MORBO</name>